<evidence type="ECO:0000256" key="2">
    <source>
        <dbReference type="ARBA" id="ARBA00012588"/>
    </source>
</evidence>
<dbReference type="AlphaFoldDB" id="A0A939F005"/>
<reference evidence="6" key="1">
    <citation type="submission" date="2021-03" db="EMBL/GenBank/DDBJ databases">
        <authorList>
            <person name="Kim M.K."/>
        </authorList>
    </citation>
    <scope>NUCLEOTIDE SEQUENCE</scope>
    <source>
        <strain evidence="6">BT186</strain>
    </source>
</reference>
<evidence type="ECO:0000256" key="1">
    <source>
        <dbReference type="ARBA" id="ARBA00001478"/>
    </source>
</evidence>
<keyword evidence="4" id="KW-0808">Transferase</keyword>
<protein>
    <recommendedName>
        <fullName evidence="2">starch synthase</fullName>
        <ecNumber evidence="2">2.4.1.21</ecNumber>
    </recommendedName>
</protein>
<evidence type="ECO:0000259" key="5">
    <source>
        <dbReference type="Pfam" id="PF08323"/>
    </source>
</evidence>
<dbReference type="Pfam" id="PF08323">
    <property type="entry name" value="Glyco_transf_5"/>
    <property type="match status" value="1"/>
</dbReference>
<dbReference type="GO" id="GO:0009011">
    <property type="term" value="F:alpha-1,4-glucan glucosyltransferase (ADP-glucose donor) activity"/>
    <property type="evidence" value="ECO:0007669"/>
    <property type="project" value="UniProtKB-EC"/>
</dbReference>
<evidence type="ECO:0000313" key="6">
    <source>
        <dbReference type="EMBL" id="MBO0359767.1"/>
    </source>
</evidence>
<dbReference type="EMBL" id="JAFLQZ010000013">
    <property type="protein sequence ID" value="MBO0359767.1"/>
    <property type="molecule type" value="Genomic_DNA"/>
</dbReference>
<comment type="caution">
    <text evidence="6">The sequence shown here is derived from an EMBL/GenBank/DDBJ whole genome shotgun (WGS) entry which is preliminary data.</text>
</comment>
<comment type="catalytic activity">
    <reaction evidence="1">
        <text>[(1-&gt;4)-alpha-D-glucosyl](n) + ADP-alpha-D-glucose = [(1-&gt;4)-alpha-D-glucosyl](n+1) + ADP + H(+)</text>
        <dbReference type="Rhea" id="RHEA:18189"/>
        <dbReference type="Rhea" id="RHEA-COMP:9584"/>
        <dbReference type="Rhea" id="RHEA-COMP:9587"/>
        <dbReference type="ChEBI" id="CHEBI:15378"/>
        <dbReference type="ChEBI" id="CHEBI:15444"/>
        <dbReference type="ChEBI" id="CHEBI:57498"/>
        <dbReference type="ChEBI" id="CHEBI:456216"/>
        <dbReference type="EC" id="2.4.1.21"/>
    </reaction>
</comment>
<evidence type="ECO:0000256" key="4">
    <source>
        <dbReference type="ARBA" id="ARBA00022679"/>
    </source>
</evidence>
<organism evidence="6 7">
    <name type="scientific">Hymenobacter telluris</name>
    <dbReference type="NCBI Taxonomy" id="2816474"/>
    <lineage>
        <taxon>Bacteria</taxon>
        <taxon>Pseudomonadati</taxon>
        <taxon>Bacteroidota</taxon>
        <taxon>Cytophagia</taxon>
        <taxon>Cytophagales</taxon>
        <taxon>Hymenobacteraceae</taxon>
        <taxon>Hymenobacter</taxon>
    </lineage>
</organism>
<dbReference type="SUPFAM" id="SSF53756">
    <property type="entry name" value="UDP-Glycosyltransferase/glycogen phosphorylase"/>
    <property type="match status" value="1"/>
</dbReference>
<proteinExistence type="predicted"/>
<evidence type="ECO:0000313" key="7">
    <source>
        <dbReference type="Proteomes" id="UP000664144"/>
    </source>
</evidence>
<dbReference type="Gene3D" id="3.40.50.2000">
    <property type="entry name" value="Glycogen Phosphorylase B"/>
    <property type="match status" value="1"/>
</dbReference>
<keyword evidence="7" id="KW-1185">Reference proteome</keyword>
<accession>A0A939F005</accession>
<dbReference type="PANTHER" id="PTHR45825">
    <property type="entry name" value="GRANULE-BOUND STARCH SYNTHASE 1, CHLOROPLASTIC/AMYLOPLASTIC"/>
    <property type="match status" value="1"/>
</dbReference>
<feature type="domain" description="Starch synthase catalytic" evidence="5">
    <location>
        <begin position="7"/>
        <end position="233"/>
    </location>
</feature>
<dbReference type="RefSeq" id="WP_206985723.1">
    <property type="nucleotide sequence ID" value="NZ_JAFLQZ010000013.1"/>
</dbReference>
<dbReference type="EC" id="2.4.1.21" evidence="2"/>
<name>A0A939F005_9BACT</name>
<dbReference type="InterPro" id="IPR013534">
    <property type="entry name" value="Starch_synth_cat_dom"/>
</dbReference>
<dbReference type="Proteomes" id="UP000664144">
    <property type="component" value="Unassembled WGS sequence"/>
</dbReference>
<keyword evidence="3" id="KW-0328">Glycosyltransferase</keyword>
<evidence type="ECO:0000256" key="3">
    <source>
        <dbReference type="ARBA" id="ARBA00022676"/>
    </source>
</evidence>
<dbReference type="PANTHER" id="PTHR45825:SF11">
    <property type="entry name" value="ALPHA AMYLASE DOMAIN-CONTAINING PROTEIN"/>
    <property type="match status" value="1"/>
</dbReference>
<gene>
    <name evidence="6" type="ORF">J0X19_17530</name>
</gene>
<sequence>MSSSKLRILYAATEIDPFLQTTKVAEFLRRLPQGMQEMGMEIRIFVPRFGIINERKNRLHEVVRLSGINIAVGEDEKPLIIKVASIPNAKLQVYFIDNEDYFHRKSVLVDKNDKFHADNDERAIFFCKGVLETVKKLGWAPDIVHCNDWMTGLIPMYLKTTYKKDPIFKDAKSVFTIYNNEFDFKFQGDIIEKAKMLDIDDDMLACLKTADFGGFIKVGMEYADAVVKSDEDFSDNLNSLFTEYSRSKQLGQVGADENLLTSYYALYNELAN</sequence>